<dbReference type="PANTHER" id="PTHR47623">
    <property type="entry name" value="OS09G0287300 PROTEIN"/>
    <property type="match status" value="1"/>
</dbReference>
<evidence type="ECO:0000256" key="1">
    <source>
        <dbReference type="SAM" id="MobiDB-lite"/>
    </source>
</evidence>
<keyword evidence="3" id="KW-1185">Reference proteome</keyword>
<organism evidence="2 3">
    <name type="scientific">Halioglobus maricola</name>
    <dbReference type="NCBI Taxonomy" id="2601894"/>
    <lineage>
        <taxon>Bacteria</taxon>
        <taxon>Pseudomonadati</taxon>
        <taxon>Pseudomonadota</taxon>
        <taxon>Gammaproteobacteria</taxon>
        <taxon>Cellvibrionales</taxon>
        <taxon>Halieaceae</taxon>
        <taxon>Halioglobus</taxon>
    </lineage>
</organism>
<gene>
    <name evidence="2" type="ORF">EY643_02060</name>
</gene>
<dbReference type="SMART" id="SM00855">
    <property type="entry name" value="PGAM"/>
    <property type="match status" value="1"/>
</dbReference>
<dbReference type="OrthoDB" id="9810154at2"/>
<dbReference type="Gene3D" id="3.40.50.1240">
    <property type="entry name" value="Phosphoglycerate mutase-like"/>
    <property type="match status" value="1"/>
</dbReference>
<accession>A0A5P9NFH3</accession>
<dbReference type="RefSeq" id="WP_152660645.1">
    <property type="nucleotide sequence ID" value="NZ_CP036422.1"/>
</dbReference>
<proteinExistence type="predicted"/>
<evidence type="ECO:0000313" key="2">
    <source>
        <dbReference type="EMBL" id="QFU74533.1"/>
    </source>
</evidence>
<dbReference type="InterPro" id="IPR013078">
    <property type="entry name" value="His_Pase_superF_clade-1"/>
</dbReference>
<dbReference type="Pfam" id="PF00300">
    <property type="entry name" value="His_Phos_1"/>
    <property type="match status" value="1"/>
</dbReference>
<protein>
    <submittedName>
        <fullName evidence="2">Phosphoglycerate mutase</fullName>
    </submittedName>
</protein>
<dbReference type="AlphaFoldDB" id="A0A5P9NFH3"/>
<feature type="region of interest" description="Disordered" evidence="1">
    <location>
        <begin position="15"/>
        <end position="34"/>
    </location>
</feature>
<reference evidence="2 3" key="1">
    <citation type="submission" date="2019-02" db="EMBL/GenBank/DDBJ databases">
        <authorList>
            <person name="Li S.-H."/>
        </authorList>
    </citation>
    <scope>NUCLEOTIDE SEQUENCE [LARGE SCALE GENOMIC DNA]</scope>
    <source>
        <strain evidence="2 3">IMCC14385</strain>
    </source>
</reference>
<dbReference type="CDD" id="cd07067">
    <property type="entry name" value="HP_PGM_like"/>
    <property type="match status" value="1"/>
</dbReference>
<evidence type="ECO:0000313" key="3">
    <source>
        <dbReference type="Proteomes" id="UP000326287"/>
    </source>
</evidence>
<name>A0A5P9NFH3_9GAMM</name>
<dbReference type="SUPFAM" id="SSF53254">
    <property type="entry name" value="Phosphoglycerate mutase-like"/>
    <property type="match status" value="1"/>
</dbReference>
<dbReference type="InterPro" id="IPR029033">
    <property type="entry name" value="His_PPase_superfam"/>
</dbReference>
<dbReference type="PANTHER" id="PTHR47623:SF1">
    <property type="entry name" value="OS09G0287300 PROTEIN"/>
    <property type="match status" value="1"/>
</dbReference>
<dbReference type="EMBL" id="CP036422">
    <property type="protein sequence ID" value="QFU74533.1"/>
    <property type="molecule type" value="Genomic_DNA"/>
</dbReference>
<dbReference type="Proteomes" id="UP000326287">
    <property type="component" value="Chromosome"/>
</dbReference>
<sequence length="167" mass="18275">MKTLHLLRHAKSSWSQPGLADRERGLNKRGRRDAPRMGAALATQVTAISIAVSPARRAQLTLDGLCQGWPALAALPHVTDEGLYTFASEDVLSWIQAQDDSRSELFIIGHNPAFTELINALAGRWELDNLPTCAYARLDLDAGHWREVGPGCAELAQTLLPRLLDEG</sequence>
<dbReference type="KEGG" id="halc:EY643_02060"/>